<feature type="non-terminal residue" evidence="1">
    <location>
        <position position="179"/>
    </location>
</feature>
<comment type="caution">
    <text evidence="1">The sequence shown here is derived from an EMBL/GenBank/DDBJ whole genome shotgun (WGS) entry which is preliminary data.</text>
</comment>
<dbReference type="AlphaFoldDB" id="X1RT45"/>
<organism evidence="1">
    <name type="scientific">marine sediment metagenome</name>
    <dbReference type="NCBI Taxonomy" id="412755"/>
    <lineage>
        <taxon>unclassified sequences</taxon>
        <taxon>metagenomes</taxon>
        <taxon>ecological metagenomes</taxon>
    </lineage>
</organism>
<gene>
    <name evidence="1" type="ORF">S12H4_09209</name>
</gene>
<name>X1RT45_9ZZZZ</name>
<proteinExistence type="predicted"/>
<accession>X1RT45</accession>
<sequence length="179" mass="20133">MDEYTDIVDIVAPSSAVAGKTVPVTVRIKNRWDYILLIAADAVYNAVPFLHIEYWVPTGETHSFSGSFTMPGTDVTIHVSSSYRVYGDVWELDDQAQEDVSLAEVFKGTISKKQLEHDGTYATIPVSNVPQDRRGLVHIWGRNDMSSAQRMGIWWQVKDPGGIVVEEHSEWEMWPYTGA</sequence>
<evidence type="ECO:0000313" key="1">
    <source>
        <dbReference type="EMBL" id="GAI70126.1"/>
    </source>
</evidence>
<reference evidence="1" key="1">
    <citation type="journal article" date="2014" name="Front. Microbiol.">
        <title>High frequency of phylogenetically diverse reductive dehalogenase-homologous genes in deep subseafloor sedimentary metagenomes.</title>
        <authorList>
            <person name="Kawai M."/>
            <person name="Futagami T."/>
            <person name="Toyoda A."/>
            <person name="Takaki Y."/>
            <person name="Nishi S."/>
            <person name="Hori S."/>
            <person name="Arai W."/>
            <person name="Tsubouchi T."/>
            <person name="Morono Y."/>
            <person name="Uchiyama I."/>
            <person name="Ito T."/>
            <person name="Fujiyama A."/>
            <person name="Inagaki F."/>
            <person name="Takami H."/>
        </authorList>
    </citation>
    <scope>NUCLEOTIDE SEQUENCE</scope>
    <source>
        <strain evidence="1">Expedition CK06-06</strain>
    </source>
</reference>
<protein>
    <submittedName>
        <fullName evidence="1">Uncharacterized protein</fullName>
    </submittedName>
</protein>
<dbReference type="EMBL" id="BARW01003694">
    <property type="protein sequence ID" value="GAI70126.1"/>
    <property type="molecule type" value="Genomic_DNA"/>
</dbReference>